<dbReference type="OrthoDB" id="427343at2759"/>
<evidence type="ECO:0000313" key="3">
    <source>
        <dbReference type="EMBL" id="OLP88385.1"/>
    </source>
</evidence>
<evidence type="ECO:0000259" key="2">
    <source>
        <dbReference type="Pfam" id="PF09353"/>
    </source>
</evidence>
<evidence type="ECO:0000256" key="1">
    <source>
        <dbReference type="SAM" id="MobiDB-lite"/>
    </source>
</evidence>
<feature type="region of interest" description="Disordered" evidence="1">
    <location>
        <begin position="105"/>
        <end position="127"/>
    </location>
</feature>
<organism evidence="3 4">
    <name type="scientific">Symbiodinium microadriaticum</name>
    <name type="common">Dinoflagellate</name>
    <name type="synonym">Zooxanthella microadriatica</name>
    <dbReference type="NCBI Taxonomy" id="2951"/>
    <lineage>
        <taxon>Eukaryota</taxon>
        <taxon>Sar</taxon>
        <taxon>Alveolata</taxon>
        <taxon>Dinophyceae</taxon>
        <taxon>Suessiales</taxon>
        <taxon>Symbiodiniaceae</taxon>
        <taxon>Symbiodinium</taxon>
    </lineage>
</organism>
<comment type="caution">
    <text evidence="3">The sequence shown here is derived from an EMBL/GenBank/DDBJ whole genome shotgun (WGS) entry which is preliminary data.</text>
</comment>
<dbReference type="InterPro" id="IPR018962">
    <property type="entry name" value="DUF1995"/>
</dbReference>
<evidence type="ECO:0000313" key="4">
    <source>
        <dbReference type="Proteomes" id="UP000186817"/>
    </source>
</evidence>
<protein>
    <recommendedName>
        <fullName evidence="2">DUF1995 domain-containing protein</fullName>
    </recommendedName>
</protein>
<proteinExistence type="predicted"/>
<gene>
    <name evidence="3" type="ORF">AK812_SmicGene30280</name>
</gene>
<feature type="domain" description="DUF1995" evidence="2">
    <location>
        <begin position="126"/>
        <end position="335"/>
    </location>
</feature>
<dbReference type="AlphaFoldDB" id="A0A1Q9CZN2"/>
<dbReference type="EMBL" id="LSRX01000817">
    <property type="protein sequence ID" value="OLP88385.1"/>
    <property type="molecule type" value="Genomic_DNA"/>
</dbReference>
<dbReference type="OMA" id="ITEWTEQ"/>
<keyword evidence="4" id="KW-1185">Reference proteome</keyword>
<name>A0A1Q9CZN2_SYMMI</name>
<accession>A0A1Q9CZN2</accession>
<reference evidence="3 4" key="1">
    <citation type="submission" date="2016-02" db="EMBL/GenBank/DDBJ databases">
        <title>Genome analysis of coral dinoflagellate symbionts highlights evolutionary adaptations to a symbiotic lifestyle.</title>
        <authorList>
            <person name="Aranda M."/>
            <person name="Li Y."/>
            <person name="Liew Y.J."/>
            <person name="Baumgarten S."/>
            <person name="Simakov O."/>
            <person name="Wilson M."/>
            <person name="Piel J."/>
            <person name="Ashoor H."/>
            <person name="Bougouffa S."/>
            <person name="Bajic V.B."/>
            <person name="Ryu T."/>
            <person name="Ravasi T."/>
            <person name="Bayer T."/>
            <person name="Micklem G."/>
            <person name="Kim H."/>
            <person name="Bhak J."/>
            <person name="Lajeunesse T.C."/>
            <person name="Voolstra C.R."/>
        </authorList>
    </citation>
    <scope>NUCLEOTIDE SEQUENCE [LARGE SCALE GENOMIC DNA]</scope>
    <source>
        <strain evidence="3 4">CCMP2467</strain>
    </source>
</reference>
<dbReference type="Pfam" id="PF09353">
    <property type="entry name" value="DUF1995"/>
    <property type="match status" value="1"/>
</dbReference>
<sequence length="378" mass="42335">MLICTCGSIPPQRFSGRVVGRLAPLWLTGEQDVAQMRHCAQAENPGAGPTPRRAPGRRATALVVSATLLWGASWLRSAKEEASQHDFVVPSARSAIHEAQRLRRTARAADALEDSDEPLPPRPELPNSTEVMCRQAAEAAMRAYRDGYTRQAIRLRLDAAYDSQEDLGALLKATLPLAKSFTTKLWSGESLVDLKTSLVDEDVTTLLYREAENALMDAAVLYLPSREVVASPKFSNFFQSMGDRLVVVANTENAAANWRVENMGADFYDSPDIGLEICKQFSQQSYYYQLVPINNWQVTFFRAYPFPWELWIEDLNYNLVKLGESEQKPTYDQITEWTEQYEEKAGIRTYEKVGKLLQDKQQRLSPEEAAALAMGGAS</sequence>
<dbReference type="Proteomes" id="UP000186817">
    <property type="component" value="Unassembled WGS sequence"/>
</dbReference>